<accession>A0A0B1PBS5</accession>
<dbReference type="AlphaFoldDB" id="A0A0B1PBS5"/>
<dbReference type="Proteomes" id="UP000030854">
    <property type="component" value="Unassembled WGS sequence"/>
</dbReference>
<evidence type="ECO:0000313" key="2">
    <source>
        <dbReference type="Proteomes" id="UP000030854"/>
    </source>
</evidence>
<dbReference type="EMBL" id="JNVN01001044">
    <property type="protein sequence ID" value="KHJ34119.1"/>
    <property type="molecule type" value="Genomic_DNA"/>
</dbReference>
<dbReference type="HOGENOM" id="CLU_2741934_0_0_1"/>
<name>A0A0B1PBS5_UNCNE</name>
<gene>
    <name evidence="1" type="ORF">EV44_g3537</name>
</gene>
<proteinExistence type="predicted"/>
<sequence>MYSHTIITNEFVSNFEFNFCLLDCQHIGPPPSIATYPLTERRVDMSEAKSESEKITAIISLFISEDGGPNL</sequence>
<evidence type="ECO:0000313" key="1">
    <source>
        <dbReference type="EMBL" id="KHJ34119.1"/>
    </source>
</evidence>
<reference evidence="1 2" key="1">
    <citation type="journal article" date="2014" name="BMC Genomics">
        <title>Adaptive genomic structural variation in the grape powdery mildew pathogen, Erysiphe necator.</title>
        <authorList>
            <person name="Jones L."/>
            <person name="Riaz S."/>
            <person name="Morales-Cruz A."/>
            <person name="Amrine K.C."/>
            <person name="McGuire B."/>
            <person name="Gubler W.D."/>
            <person name="Walker M.A."/>
            <person name="Cantu D."/>
        </authorList>
    </citation>
    <scope>NUCLEOTIDE SEQUENCE [LARGE SCALE GENOMIC DNA]</scope>
    <source>
        <strain evidence="2">c</strain>
    </source>
</reference>
<organism evidence="1 2">
    <name type="scientific">Uncinula necator</name>
    <name type="common">Grape powdery mildew</name>
    <dbReference type="NCBI Taxonomy" id="52586"/>
    <lineage>
        <taxon>Eukaryota</taxon>
        <taxon>Fungi</taxon>
        <taxon>Dikarya</taxon>
        <taxon>Ascomycota</taxon>
        <taxon>Pezizomycotina</taxon>
        <taxon>Leotiomycetes</taxon>
        <taxon>Erysiphales</taxon>
        <taxon>Erysiphaceae</taxon>
        <taxon>Erysiphe</taxon>
    </lineage>
</organism>
<keyword evidence="2" id="KW-1185">Reference proteome</keyword>
<protein>
    <submittedName>
        <fullName evidence="1">Uncharacterized protein</fullName>
    </submittedName>
</protein>
<comment type="caution">
    <text evidence="1">The sequence shown here is derived from an EMBL/GenBank/DDBJ whole genome shotgun (WGS) entry which is preliminary data.</text>
</comment>